<dbReference type="InterPro" id="IPR052340">
    <property type="entry name" value="RNase_Y/CdgJ"/>
</dbReference>
<evidence type="ECO:0000313" key="2">
    <source>
        <dbReference type="EMBL" id="NMG02367.1"/>
    </source>
</evidence>
<comment type="caution">
    <text evidence="2">The sequence shown here is derived from an EMBL/GenBank/DDBJ whole genome shotgun (WGS) entry which is preliminary data.</text>
</comment>
<evidence type="ECO:0000313" key="3">
    <source>
        <dbReference type="Proteomes" id="UP000599523"/>
    </source>
</evidence>
<sequence length="285" mass="31212">MEDFEQQAQAFSQRIEQEIVEGRLNFPTVLDVSMRIRKLAADPKASLDEIAQVVQAEPVLSAKVVRMANAVMMNPYGTPITSVKDAVSRIGLSALRCLAFAVSFEQLAQDHRSRNLRLVASGLWMHSVDVACWASAIARELKVAPPDTALFAGMLVDIGQFFLLARATDYPAMEANIDRFAEFVNTWHQPVGRAILEALSLPDSIVDAFCYEDPYGGSWPPKDLADVLFISSLATEAPNPFDNLLGVHRPSLRENGVPGVDRDTMADLLASAESHRKVLLSTVCG</sequence>
<feature type="domain" description="HDOD" evidence="1">
    <location>
        <begin position="26"/>
        <end position="215"/>
    </location>
</feature>
<name>A0A972F6P0_9RHOO</name>
<accession>A0A972F6P0</accession>
<dbReference type="Proteomes" id="UP000599523">
    <property type="component" value="Unassembled WGS sequence"/>
</dbReference>
<dbReference type="PANTHER" id="PTHR33525">
    <property type="match status" value="1"/>
</dbReference>
<dbReference type="PROSITE" id="PS51833">
    <property type="entry name" value="HDOD"/>
    <property type="match status" value="1"/>
</dbReference>
<dbReference type="EMBL" id="WTVM01000020">
    <property type="protein sequence ID" value="NMG02367.1"/>
    <property type="molecule type" value="Genomic_DNA"/>
</dbReference>
<dbReference type="Pfam" id="PF08668">
    <property type="entry name" value="HDOD"/>
    <property type="match status" value="1"/>
</dbReference>
<dbReference type="PANTHER" id="PTHR33525:SF3">
    <property type="entry name" value="RIBONUCLEASE Y"/>
    <property type="match status" value="1"/>
</dbReference>
<keyword evidence="3" id="KW-1185">Reference proteome</keyword>
<protein>
    <submittedName>
        <fullName evidence="2">HDOD domain-containing protein</fullName>
    </submittedName>
</protein>
<gene>
    <name evidence="2" type="ORF">GPA21_05205</name>
</gene>
<dbReference type="SUPFAM" id="SSF109604">
    <property type="entry name" value="HD-domain/PDEase-like"/>
    <property type="match status" value="1"/>
</dbReference>
<dbReference type="Gene3D" id="1.10.3210.10">
    <property type="entry name" value="Hypothetical protein af1432"/>
    <property type="match status" value="1"/>
</dbReference>
<evidence type="ECO:0000259" key="1">
    <source>
        <dbReference type="PROSITE" id="PS51833"/>
    </source>
</evidence>
<dbReference type="InterPro" id="IPR013976">
    <property type="entry name" value="HDOD"/>
</dbReference>
<proteinExistence type="predicted"/>
<reference evidence="2" key="1">
    <citation type="submission" date="2019-12" db="EMBL/GenBank/DDBJ databases">
        <title>Comparative genomics gives insights into the taxonomy of the Azoarcus-Aromatoleum group and reveals separate origins of nif in the plant-associated Azoarcus and non-plant-associated Aromatoleum sub-groups.</title>
        <authorList>
            <person name="Lafos M."/>
            <person name="Maluk M."/>
            <person name="Batista M."/>
            <person name="Junghare M."/>
            <person name="Carmona M."/>
            <person name="Faoro H."/>
            <person name="Cruz L.M."/>
            <person name="Battistoni F."/>
            <person name="De Souza E."/>
            <person name="Pedrosa F."/>
            <person name="Chen W.-M."/>
            <person name="Poole P.S."/>
            <person name="Dixon R.A."/>
            <person name="James E.K."/>
        </authorList>
    </citation>
    <scope>NUCLEOTIDE SEQUENCE</scope>
    <source>
        <strain evidence="2">NSC3</strain>
    </source>
</reference>
<dbReference type="RefSeq" id="WP_168987156.1">
    <property type="nucleotide sequence ID" value="NZ_CAWPHM010000122.1"/>
</dbReference>
<dbReference type="AlphaFoldDB" id="A0A972F6P0"/>
<organism evidence="2 3">
    <name type="scientific">Azoarcus taiwanensis</name>
    <dbReference type="NCBI Taxonomy" id="666964"/>
    <lineage>
        <taxon>Bacteria</taxon>
        <taxon>Pseudomonadati</taxon>
        <taxon>Pseudomonadota</taxon>
        <taxon>Betaproteobacteria</taxon>
        <taxon>Rhodocyclales</taxon>
        <taxon>Zoogloeaceae</taxon>
        <taxon>Azoarcus</taxon>
    </lineage>
</organism>